<comment type="caution">
    <text evidence="1">The sequence shown here is derived from an EMBL/GenBank/DDBJ whole genome shotgun (WGS) entry which is preliminary data.</text>
</comment>
<keyword evidence="2" id="KW-1185">Reference proteome</keyword>
<dbReference type="EMBL" id="JBHRTR010000031">
    <property type="protein sequence ID" value="MFC3229328.1"/>
    <property type="molecule type" value="Genomic_DNA"/>
</dbReference>
<dbReference type="Proteomes" id="UP001595528">
    <property type="component" value="Unassembled WGS sequence"/>
</dbReference>
<name>A0ABV7L3X5_9PROT</name>
<proteinExistence type="predicted"/>
<reference evidence="2" key="1">
    <citation type="journal article" date="2019" name="Int. J. Syst. Evol. Microbiol.">
        <title>The Global Catalogue of Microorganisms (GCM) 10K type strain sequencing project: providing services to taxonomists for standard genome sequencing and annotation.</title>
        <authorList>
            <consortium name="The Broad Institute Genomics Platform"/>
            <consortium name="The Broad Institute Genome Sequencing Center for Infectious Disease"/>
            <person name="Wu L."/>
            <person name="Ma J."/>
        </authorList>
    </citation>
    <scope>NUCLEOTIDE SEQUENCE [LARGE SCALE GENOMIC DNA]</scope>
    <source>
        <strain evidence="2">KCTC 42964</strain>
    </source>
</reference>
<gene>
    <name evidence="1" type="ORF">ACFOGJ_18925</name>
</gene>
<keyword evidence="1" id="KW-0378">Hydrolase</keyword>
<accession>A0ABV7L3X5</accession>
<dbReference type="RefSeq" id="WP_379903415.1">
    <property type="nucleotide sequence ID" value="NZ_JBHRTR010000031.1"/>
</dbReference>
<protein>
    <submittedName>
        <fullName evidence="1">L-2-amino-thiazoline-4-carboxylic acid hydrolase</fullName>
    </submittedName>
</protein>
<sequence length="174" mass="19488">MAADPAAAPTLPLLDEVKLQAKVLVPLIRSLRARLGKVEADRLVEKALRDWSRDLQRRIAAEKPGGAREKWDAIWDDLRPRIGATIDREMLVDDGTVREYNVTRCGYAEFFKDLGEPELGRFLLCDLDFDMAEVGAPDVEFRRTQTIMQGAPYCDFRYRFRRAGEGTGGASGAG</sequence>
<evidence type="ECO:0000313" key="2">
    <source>
        <dbReference type="Proteomes" id="UP001595528"/>
    </source>
</evidence>
<dbReference type="InterPro" id="IPR026002">
    <property type="entry name" value="ATC_hydrolase-like"/>
</dbReference>
<organism evidence="1 2">
    <name type="scientific">Marinibaculum pumilum</name>
    <dbReference type="NCBI Taxonomy" id="1766165"/>
    <lineage>
        <taxon>Bacteria</taxon>
        <taxon>Pseudomonadati</taxon>
        <taxon>Pseudomonadota</taxon>
        <taxon>Alphaproteobacteria</taxon>
        <taxon>Rhodospirillales</taxon>
        <taxon>Rhodospirillaceae</taxon>
        <taxon>Marinibaculum</taxon>
    </lineage>
</organism>
<evidence type="ECO:0000313" key="1">
    <source>
        <dbReference type="EMBL" id="MFC3229328.1"/>
    </source>
</evidence>
<dbReference type="Pfam" id="PF14196">
    <property type="entry name" value="ATC_hydrolase"/>
    <property type="match status" value="1"/>
</dbReference>
<dbReference type="GO" id="GO:0016787">
    <property type="term" value="F:hydrolase activity"/>
    <property type="evidence" value="ECO:0007669"/>
    <property type="project" value="UniProtKB-KW"/>
</dbReference>